<dbReference type="EMBL" id="CACSHJ010000089">
    <property type="protein sequence ID" value="CAA0384689.1"/>
    <property type="molecule type" value="Genomic_DNA"/>
</dbReference>
<sequence>MSILFDRLSSGNSYLNLETGTLMCSISREVFGSVSKRK</sequence>
<evidence type="ECO:0000313" key="1">
    <source>
        <dbReference type="EMBL" id="CAA0384689.1"/>
    </source>
</evidence>
<evidence type="ECO:0000313" key="2">
    <source>
        <dbReference type="Proteomes" id="UP000434276"/>
    </source>
</evidence>
<name>A0A5S9XK17_ARATH</name>
<proteinExistence type="predicted"/>
<accession>A0A5S9XK17</accession>
<gene>
    <name evidence="1" type="ORF">C24_LOCUS14871</name>
</gene>
<dbReference type="AlphaFoldDB" id="A0A5S9XK17"/>
<dbReference type="Proteomes" id="UP000434276">
    <property type="component" value="Unassembled WGS sequence"/>
</dbReference>
<organism evidence="1 2">
    <name type="scientific">Arabidopsis thaliana</name>
    <name type="common">Mouse-ear cress</name>
    <dbReference type="NCBI Taxonomy" id="3702"/>
    <lineage>
        <taxon>Eukaryota</taxon>
        <taxon>Viridiplantae</taxon>
        <taxon>Streptophyta</taxon>
        <taxon>Embryophyta</taxon>
        <taxon>Tracheophyta</taxon>
        <taxon>Spermatophyta</taxon>
        <taxon>Magnoliopsida</taxon>
        <taxon>eudicotyledons</taxon>
        <taxon>Gunneridae</taxon>
        <taxon>Pentapetalae</taxon>
        <taxon>rosids</taxon>
        <taxon>malvids</taxon>
        <taxon>Brassicales</taxon>
        <taxon>Brassicaceae</taxon>
        <taxon>Camelineae</taxon>
        <taxon>Arabidopsis</taxon>
    </lineage>
</organism>
<reference evidence="1 2" key="1">
    <citation type="submission" date="2019-12" db="EMBL/GenBank/DDBJ databases">
        <authorList>
            <person name="Jiao W.-B."/>
            <person name="Schneeberger K."/>
        </authorList>
    </citation>
    <scope>NUCLEOTIDE SEQUENCE [LARGE SCALE GENOMIC DNA]</scope>
    <source>
        <strain evidence="2">cv. C24</strain>
    </source>
</reference>
<protein>
    <submittedName>
        <fullName evidence="1">Uncharacterized protein</fullName>
    </submittedName>
</protein>